<evidence type="ECO:0000256" key="4">
    <source>
        <dbReference type="ARBA" id="ARBA00022692"/>
    </source>
</evidence>
<evidence type="ECO:0000256" key="3">
    <source>
        <dbReference type="ARBA" id="ARBA00022618"/>
    </source>
</evidence>
<dbReference type="RefSeq" id="WP_113743531.1">
    <property type="nucleotide sequence ID" value="NZ_UAPU01000007.1"/>
</dbReference>
<dbReference type="Proteomes" id="UP000250086">
    <property type="component" value="Unassembled WGS sequence"/>
</dbReference>
<proteinExistence type="predicted"/>
<name>A0A2X0V4A6_9GAMM</name>
<keyword evidence="5" id="KW-1133">Transmembrane helix</keyword>
<dbReference type="InterPro" id="IPR011922">
    <property type="entry name" value="Cell_div_FtsL"/>
</dbReference>
<gene>
    <name evidence="8" type="ORF">NCTC13093_00718</name>
</gene>
<evidence type="ECO:0000256" key="2">
    <source>
        <dbReference type="ARBA" id="ARBA00022475"/>
    </source>
</evidence>
<organism evidence="8 9">
    <name type="scientific">Anaerobiospirillum thomasii</name>
    <dbReference type="NCBI Taxonomy" id="179995"/>
    <lineage>
        <taxon>Bacteria</taxon>
        <taxon>Pseudomonadati</taxon>
        <taxon>Pseudomonadota</taxon>
        <taxon>Gammaproteobacteria</taxon>
        <taxon>Aeromonadales</taxon>
        <taxon>Succinivibrionaceae</taxon>
        <taxon>Anaerobiospirillum</taxon>
    </lineage>
</organism>
<evidence type="ECO:0000256" key="7">
    <source>
        <dbReference type="ARBA" id="ARBA00023306"/>
    </source>
</evidence>
<evidence type="ECO:0000256" key="1">
    <source>
        <dbReference type="ARBA" id="ARBA00004401"/>
    </source>
</evidence>
<evidence type="ECO:0000256" key="5">
    <source>
        <dbReference type="ARBA" id="ARBA00022989"/>
    </source>
</evidence>
<keyword evidence="9" id="KW-1185">Reference proteome</keyword>
<dbReference type="Pfam" id="PF04999">
    <property type="entry name" value="FtsL"/>
    <property type="match status" value="1"/>
</dbReference>
<keyword evidence="3 8" id="KW-0132">Cell division</keyword>
<keyword evidence="2" id="KW-1003">Cell membrane</keyword>
<dbReference type="EMBL" id="UAPV01000001">
    <property type="protein sequence ID" value="SPT69349.1"/>
    <property type="molecule type" value="Genomic_DNA"/>
</dbReference>
<dbReference type="OrthoDB" id="7069178at2"/>
<keyword evidence="4" id="KW-0812">Transmembrane</keyword>
<protein>
    <submittedName>
        <fullName evidence="8">Cell division protein FtsL</fullName>
    </submittedName>
</protein>
<sequence>MHKSNTAVDYNDVHVQEHVIALDDNGYNNISYTQSEPVDITASLKTAEKTVSRAANYDYGKHNELRIVRVILKDLLKNSFTYFLLCVLTAMALYKIHQVQQTRDITARFNQVITDNENLHKKWLLLTAEKQKLSEHTKIKEQALGKLKMISPKTDSELVINLN</sequence>
<evidence type="ECO:0000313" key="9">
    <source>
        <dbReference type="Proteomes" id="UP000250086"/>
    </source>
</evidence>
<dbReference type="GO" id="GO:0005886">
    <property type="term" value="C:plasma membrane"/>
    <property type="evidence" value="ECO:0007669"/>
    <property type="project" value="UniProtKB-SubCell"/>
</dbReference>
<reference evidence="8 9" key="1">
    <citation type="submission" date="2018-06" db="EMBL/GenBank/DDBJ databases">
        <authorList>
            <consortium name="Pathogen Informatics"/>
            <person name="Doyle S."/>
        </authorList>
    </citation>
    <scope>NUCLEOTIDE SEQUENCE [LARGE SCALE GENOMIC DNA]</scope>
    <source>
        <strain evidence="8 9">NCTC13093</strain>
    </source>
</reference>
<accession>A0A2X0V4A6</accession>
<keyword evidence="7" id="KW-0131">Cell cycle</keyword>
<evidence type="ECO:0000256" key="6">
    <source>
        <dbReference type="ARBA" id="ARBA00023136"/>
    </source>
</evidence>
<comment type="subcellular location">
    <subcellularLocation>
        <location evidence="1">Cell membrane</location>
        <topology evidence="1">Single-pass type II membrane protein</topology>
    </subcellularLocation>
</comment>
<dbReference type="GO" id="GO:0051301">
    <property type="term" value="P:cell division"/>
    <property type="evidence" value="ECO:0007669"/>
    <property type="project" value="UniProtKB-KW"/>
</dbReference>
<dbReference type="AlphaFoldDB" id="A0A2X0V4A6"/>
<evidence type="ECO:0000313" key="8">
    <source>
        <dbReference type="EMBL" id="SPT69349.1"/>
    </source>
</evidence>
<keyword evidence="6" id="KW-0472">Membrane</keyword>